<dbReference type="SUPFAM" id="SSF53649">
    <property type="entry name" value="Alkaline phosphatase-like"/>
    <property type="match status" value="1"/>
</dbReference>
<dbReference type="Pfam" id="PF00884">
    <property type="entry name" value="Sulfatase"/>
    <property type="match status" value="1"/>
</dbReference>
<dbReference type="InterPro" id="IPR050738">
    <property type="entry name" value="Sulfatase"/>
</dbReference>
<evidence type="ECO:0000256" key="3">
    <source>
        <dbReference type="SAM" id="MobiDB-lite"/>
    </source>
</evidence>
<accession>A0ABT0DKF6</accession>
<dbReference type="RefSeq" id="WP_247199699.1">
    <property type="nucleotide sequence ID" value="NZ_JALKCG010000001.1"/>
</dbReference>
<feature type="domain" description="Sulfatase N-terminal" evidence="4">
    <location>
        <begin position="13"/>
        <end position="266"/>
    </location>
</feature>
<feature type="region of interest" description="Disordered" evidence="3">
    <location>
        <begin position="445"/>
        <end position="469"/>
    </location>
</feature>
<organism evidence="5 6">
    <name type="scientific">Ancylobacter koreensis</name>
    <dbReference type="NCBI Taxonomy" id="266121"/>
    <lineage>
        <taxon>Bacteria</taxon>
        <taxon>Pseudomonadati</taxon>
        <taxon>Pseudomonadota</taxon>
        <taxon>Alphaproteobacteria</taxon>
        <taxon>Hyphomicrobiales</taxon>
        <taxon>Xanthobacteraceae</taxon>
        <taxon>Ancylobacter</taxon>
    </lineage>
</organism>
<comment type="caution">
    <text evidence="5">The sequence shown here is derived from an EMBL/GenBank/DDBJ whole genome shotgun (WGS) entry which is preliminary data.</text>
</comment>
<dbReference type="Gene3D" id="3.40.720.10">
    <property type="entry name" value="Alkaline Phosphatase, subunit A"/>
    <property type="match status" value="1"/>
</dbReference>
<proteinExistence type="inferred from homology"/>
<sequence>MMSTPPTSRPRRNLFVFHLESISWQTLNAFPEAFPNLHALMGEARSYRSHFASASSSQMVIAAFLHGNDFEMDRAEGIATPAGNNPSLFATLEAAGYRTSLLCASAYPQRPLLRILAGSLPTAWSTSDFGALLARVEAEVADGPFAIYVWCQVPHIEANLALASHAAHLDDLLAGGCAVADNLLGAMVELLRRAGTLDDTTLVAYGDHGDDFGTHGFKSGMLHGTEPYTSLIHTPLVIRDAALAAGTDHRLVSTVDLAPTCLELLGFAPTLPFVPSGRSVLSGPPRGEAFSQNLTANQPDMVDDDVRQCFAAVDRSHALLVTRRGLELYNHRLDPGNHANLLHHFEFDAEGRLRLLEPKVWTRPHFRTVHHLWRTGLLQESALRLRDSLRAHVAAKNDYVRAGMAETKGERGEPGPTLLDMSAFDRINRIGRGIFFDSARAPESHPEAESRWRPWTGSGPPGGARARPRWKKLMPRFLRRLFNGRKPSR</sequence>
<evidence type="ECO:0000313" key="6">
    <source>
        <dbReference type="Proteomes" id="UP001202867"/>
    </source>
</evidence>
<protein>
    <submittedName>
        <fullName evidence="5">Sulfatase-like hydrolase/transferase</fullName>
    </submittedName>
</protein>
<evidence type="ECO:0000259" key="4">
    <source>
        <dbReference type="Pfam" id="PF00884"/>
    </source>
</evidence>
<dbReference type="InterPro" id="IPR017850">
    <property type="entry name" value="Alkaline_phosphatase_core_sf"/>
</dbReference>
<keyword evidence="6" id="KW-1185">Reference proteome</keyword>
<dbReference type="PANTHER" id="PTHR42693:SF53">
    <property type="entry name" value="ENDO-4-O-SULFATASE"/>
    <property type="match status" value="1"/>
</dbReference>
<dbReference type="PANTHER" id="PTHR42693">
    <property type="entry name" value="ARYLSULFATASE FAMILY MEMBER"/>
    <property type="match status" value="1"/>
</dbReference>
<dbReference type="InterPro" id="IPR000917">
    <property type="entry name" value="Sulfatase_N"/>
</dbReference>
<keyword evidence="2" id="KW-0378">Hydrolase</keyword>
<comment type="similarity">
    <text evidence="1">Belongs to the sulfatase family.</text>
</comment>
<name>A0ABT0DKF6_9HYPH</name>
<dbReference type="EMBL" id="JALKCG010000001">
    <property type="protein sequence ID" value="MCK0207772.1"/>
    <property type="molecule type" value="Genomic_DNA"/>
</dbReference>
<evidence type="ECO:0000256" key="2">
    <source>
        <dbReference type="ARBA" id="ARBA00022801"/>
    </source>
</evidence>
<dbReference type="Proteomes" id="UP001202867">
    <property type="component" value="Unassembled WGS sequence"/>
</dbReference>
<gene>
    <name evidence="5" type="ORF">MWN33_06950</name>
</gene>
<evidence type="ECO:0000313" key="5">
    <source>
        <dbReference type="EMBL" id="MCK0207772.1"/>
    </source>
</evidence>
<reference evidence="6" key="1">
    <citation type="submission" date="2023-07" db="EMBL/GenBank/DDBJ databases">
        <title>Ancylobacter moscoviensis sp. nov., facultatively methylotrophic bacteria from activated sludge and the reclassification of Starkeya novella (Starkey 1934) Kelly et al. 2000 as Ancylobacter novellus comb. nov., Starkeya koreensis Im et al. 2006 as Ancylobacter koreensis comb.nov., Angulomicrobium tetraedrale Vasil'eva et al. 1986 as Ancylobacter tetraedralis comb. nov., Angulomicrobium amanitiforme Fritz et al. 2004 as Ancylobacter amanitiformis comb. nov. and Methylorhabdus multivorans Doronina et al. 1996 as Ancylobacter multivorans comb. nov. and emended description of the genus Ancylobacter.</title>
        <authorList>
            <person name="Doronina N."/>
            <person name="Chemodurova A."/>
            <person name="Grouzdev D."/>
            <person name="Koziaeva V."/>
            <person name="Shi W."/>
            <person name="Wu L."/>
            <person name="Kaparullina E."/>
        </authorList>
    </citation>
    <scope>NUCLEOTIDE SEQUENCE [LARGE SCALE GENOMIC DNA]</scope>
    <source>
        <strain evidence="6">Jip08</strain>
    </source>
</reference>
<evidence type="ECO:0000256" key="1">
    <source>
        <dbReference type="ARBA" id="ARBA00008779"/>
    </source>
</evidence>